<dbReference type="Pfam" id="PF01828">
    <property type="entry name" value="Peptidase_A4"/>
    <property type="match status" value="1"/>
</dbReference>
<dbReference type="GO" id="GO:0006508">
    <property type="term" value="P:proteolysis"/>
    <property type="evidence" value="ECO:0007669"/>
    <property type="project" value="InterPro"/>
</dbReference>
<comment type="caution">
    <text evidence="2">The sequence shown here is derived from an EMBL/GenBank/DDBJ whole genome shotgun (WGS) entry which is preliminary data.</text>
</comment>
<reference evidence="2" key="1">
    <citation type="submission" date="2020-05" db="EMBL/GenBank/DDBJ databases">
        <title>Mycena genomes resolve the evolution of fungal bioluminescence.</title>
        <authorList>
            <person name="Tsai I.J."/>
        </authorList>
    </citation>
    <scope>NUCLEOTIDE SEQUENCE</scope>
    <source>
        <strain evidence="2">110903Hualien_Pintung</strain>
    </source>
</reference>
<accession>A0A8H6SVD3</accession>
<dbReference type="SUPFAM" id="SSF49899">
    <property type="entry name" value="Concanavalin A-like lectins/glucanases"/>
    <property type="match status" value="1"/>
</dbReference>
<keyword evidence="3" id="KW-1185">Reference proteome</keyword>
<dbReference type="InterPro" id="IPR038656">
    <property type="entry name" value="Peptidase_G1_sf"/>
</dbReference>
<organism evidence="2 3">
    <name type="scientific">Mycena chlorophos</name>
    <name type="common">Agaric fungus</name>
    <name type="synonym">Agaricus chlorophos</name>
    <dbReference type="NCBI Taxonomy" id="658473"/>
    <lineage>
        <taxon>Eukaryota</taxon>
        <taxon>Fungi</taxon>
        <taxon>Dikarya</taxon>
        <taxon>Basidiomycota</taxon>
        <taxon>Agaricomycotina</taxon>
        <taxon>Agaricomycetes</taxon>
        <taxon>Agaricomycetidae</taxon>
        <taxon>Agaricales</taxon>
        <taxon>Marasmiineae</taxon>
        <taxon>Mycenaceae</taxon>
        <taxon>Mycena</taxon>
    </lineage>
</organism>
<dbReference type="AlphaFoldDB" id="A0A8H6SVD3"/>
<protein>
    <submittedName>
        <fullName evidence="2">Acid proteinase A</fullName>
    </submittedName>
</protein>
<dbReference type="Proteomes" id="UP000613580">
    <property type="component" value="Unassembled WGS sequence"/>
</dbReference>
<dbReference type="PANTHER" id="PTHR37536">
    <property type="entry name" value="PUTATIVE (AFU_ORTHOLOGUE AFUA_3G02970)-RELATED"/>
    <property type="match status" value="1"/>
</dbReference>
<gene>
    <name evidence="2" type="ORF">HMN09_00734300</name>
</gene>
<dbReference type="OrthoDB" id="2862635at2759"/>
<sequence>MKQALRDKTRYKNPTEEGLFFSESFPRVLCPPAMKFAAALIALVSASLVSAEVTWSFKKFQDGVEVPFEEGPPTKFQSQALQRVREARKRSRIERRAGAVTVESSNWCGAAVTGTTFSSVVGSWTVPTLSRRSGQSSNSDPALAQWVGIDGFNNDALIQGGTLSELEGNSQENFAWTEMLPAALKEVSLTVGTGDHITTNVTATSATSGTVTIQNTSRGTSIVGTVSGGTRLSQNSAEWILEDFESGNSLVAFAGFPTQTFTGSAIRSGTSVSPSTATLIDIVQSSTLCSATLSGSTVSMTDN</sequence>
<dbReference type="EMBL" id="JACAZE010000009">
    <property type="protein sequence ID" value="KAF7305805.1"/>
    <property type="molecule type" value="Genomic_DNA"/>
</dbReference>
<dbReference type="PRINTS" id="PR00977">
    <property type="entry name" value="SCYTLDPTASE"/>
</dbReference>
<dbReference type="PANTHER" id="PTHR37536:SF1">
    <property type="entry name" value="ASPERGILLOPEPSIN, PUTAITVE (AFU_ORTHOLOGUE AFUA_7G01200)"/>
    <property type="match status" value="1"/>
</dbReference>
<dbReference type="InterPro" id="IPR000250">
    <property type="entry name" value="Peptidase_G1"/>
</dbReference>
<feature type="active site" description="Proton acceptor" evidence="1">
    <location>
        <position position="242"/>
    </location>
</feature>
<evidence type="ECO:0000313" key="3">
    <source>
        <dbReference type="Proteomes" id="UP000613580"/>
    </source>
</evidence>
<name>A0A8H6SVD3_MYCCL</name>
<evidence type="ECO:0000313" key="2">
    <source>
        <dbReference type="EMBL" id="KAF7305805.1"/>
    </source>
</evidence>
<proteinExistence type="predicted"/>
<dbReference type="InterPro" id="IPR013320">
    <property type="entry name" value="ConA-like_dom_sf"/>
</dbReference>
<dbReference type="GO" id="GO:0070007">
    <property type="term" value="F:glutamic-type endopeptidase activity"/>
    <property type="evidence" value="ECO:0007669"/>
    <property type="project" value="InterPro"/>
</dbReference>
<dbReference type="Gene3D" id="2.60.120.700">
    <property type="entry name" value="Peptidase G1"/>
    <property type="match status" value="1"/>
</dbReference>
<evidence type="ECO:0000256" key="1">
    <source>
        <dbReference type="PIRSR" id="PIRSR600250-50"/>
    </source>
</evidence>
<dbReference type="CDD" id="cd13426">
    <property type="entry name" value="Peptidase_G1"/>
    <property type="match status" value="1"/>
</dbReference>